<evidence type="ECO:0000259" key="3">
    <source>
        <dbReference type="Pfam" id="PF20399"/>
    </source>
</evidence>
<evidence type="ECO:0000259" key="4">
    <source>
        <dbReference type="Pfam" id="PF20400"/>
    </source>
</evidence>
<evidence type="ECO:0000313" key="5">
    <source>
        <dbReference type="EMBL" id="PRT55932.1"/>
    </source>
</evidence>
<dbReference type="Proteomes" id="UP000238350">
    <property type="component" value="Unassembled WGS sequence"/>
</dbReference>
<organism evidence="5 6">
    <name type="scientific">Wickerhamiella sorbophila</name>
    <dbReference type="NCBI Taxonomy" id="45607"/>
    <lineage>
        <taxon>Eukaryota</taxon>
        <taxon>Fungi</taxon>
        <taxon>Dikarya</taxon>
        <taxon>Ascomycota</taxon>
        <taxon>Saccharomycotina</taxon>
        <taxon>Dipodascomycetes</taxon>
        <taxon>Dipodascales</taxon>
        <taxon>Trichomonascaceae</taxon>
        <taxon>Wickerhamiella</taxon>
    </lineage>
</organism>
<reference evidence="5 6" key="1">
    <citation type="submission" date="2017-04" db="EMBL/GenBank/DDBJ databases">
        <title>Genome sequencing of [Candida] sorbophila.</title>
        <authorList>
            <person name="Ahn J.O."/>
        </authorList>
    </citation>
    <scope>NUCLEOTIDE SEQUENCE [LARGE SCALE GENOMIC DNA]</scope>
    <source>
        <strain evidence="5 6">DS02</strain>
    </source>
</reference>
<evidence type="ECO:0000256" key="2">
    <source>
        <dbReference type="SAM" id="MobiDB-lite"/>
    </source>
</evidence>
<proteinExistence type="predicted"/>
<dbReference type="RefSeq" id="XP_024665877.1">
    <property type="nucleotide sequence ID" value="XM_024810109.1"/>
</dbReference>
<dbReference type="Pfam" id="PF20400">
    <property type="entry name" value="BAR_4"/>
    <property type="match status" value="1"/>
</dbReference>
<dbReference type="AlphaFoldDB" id="A0A2T0FLS7"/>
<dbReference type="InterPro" id="IPR046869">
    <property type="entry name" value="SLM1/RGC1-like_PH"/>
</dbReference>
<name>A0A2T0FLS7_9ASCO</name>
<dbReference type="Gene3D" id="2.30.29.30">
    <property type="entry name" value="Pleckstrin-homology domain (PH domain)/Phosphotyrosine-binding domain (PTB)"/>
    <property type="match status" value="1"/>
</dbReference>
<feature type="region of interest" description="Disordered" evidence="2">
    <location>
        <begin position="659"/>
        <end position="708"/>
    </location>
</feature>
<keyword evidence="6" id="KW-1185">Reference proteome</keyword>
<evidence type="ECO:0000256" key="1">
    <source>
        <dbReference type="ARBA" id="ARBA00022553"/>
    </source>
</evidence>
<dbReference type="STRING" id="45607.A0A2T0FLS7"/>
<dbReference type="EMBL" id="NDIQ01000022">
    <property type="protein sequence ID" value="PRT55932.1"/>
    <property type="molecule type" value="Genomic_DNA"/>
</dbReference>
<dbReference type="SUPFAM" id="SSF50729">
    <property type="entry name" value="PH domain-like"/>
    <property type="match status" value="1"/>
</dbReference>
<sequence>MNQTERIDAASDISSLSGQYTPKRVDTEKVTEEARKAAAAISPNPCNPLTLPQVLNPTILLSQRTNTWGKLLKVLISYFRETAGVLDETAKLQDRAARAIDIPFLDAANAKAPPPVPMPGNFRRDYPSNFKDSEDKMFLDYGNESIADLPITLLNFHRETARSSLGGAQLIRAELIPALETLRKDLLRYSAEFANMAPRFKNSDVVPREQQTTAALLQSYGASIDSCLNGETPRVDPFVLKVQLEEQLHRQAAAENSLLDAYRHAESLAQDVEISTTTVLQDVLKEFANIVGGLGDIYVQSAASIVDGFGSKHPLFELNSFFARENKYFFNAEVPERLATAASYRHQLSNLARPVRQGELERRTKYLKSFTRSEYTLTPQSLIEFRNNQPVLTIDLAGAGATFDKDHKHASSDRFVLQARQADTGKMQTWVFRSDNAAEWAEDVQRILAHKTPKERATALFGSAEATQEDSVNESSVKGDTVSAVAMSTAAVKSVNVDNKSDKDVSDVSGTTPRRPSNYKRDETGAVAALTTSTGAVAGGAHNAAMDVPTTTPQPAAYRKDLNVLDDKPQTRPLVGAAAGDHGASAIHDSDDQTSVFSYDLTHKATTYEGEDYKPQTLSVAAERRLTQTSHKLEEGDGIGVARTADEADVPEEIVLRRRKSSVSAGSRKNSRRATASYGDDDLKPLSAPEKQELFFSEDLPATTSGHN</sequence>
<keyword evidence="1" id="KW-0597">Phosphoprotein</keyword>
<comment type="caution">
    <text evidence="5">The sequence shown here is derived from an EMBL/GenBank/DDBJ whole genome shotgun (WGS) entry which is preliminary data.</text>
</comment>
<dbReference type="InterPro" id="IPR011993">
    <property type="entry name" value="PH-like_dom_sf"/>
</dbReference>
<feature type="region of interest" description="Disordered" evidence="2">
    <location>
        <begin position="498"/>
        <end position="522"/>
    </location>
</feature>
<dbReference type="PANTHER" id="PTHR31941">
    <property type="entry name" value="CYTOSKELETAL SIGNALING PROTEIN SLM1"/>
    <property type="match status" value="1"/>
</dbReference>
<dbReference type="Pfam" id="PF20399">
    <property type="entry name" value="PH_20"/>
    <property type="match status" value="1"/>
</dbReference>
<feature type="domain" description="SLM1/RGC1-like BAR-like" evidence="4">
    <location>
        <begin position="144"/>
        <end position="325"/>
    </location>
</feature>
<feature type="domain" description="SLM1/RGC1-like PH" evidence="3">
    <location>
        <begin position="344"/>
        <end position="419"/>
    </location>
</feature>
<dbReference type="GeneID" id="36517300"/>
<protein>
    <submittedName>
        <fullName evidence="5">Phosphatidylinositol 4,5-bisphosphate-binding protein SLM2</fullName>
    </submittedName>
</protein>
<dbReference type="OrthoDB" id="5598057at2759"/>
<evidence type="ECO:0000313" key="6">
    <source>
        <dbReference type="Proteomes" id="UP000238350"/>
    </source>
</evidence>
<accession>A0A2T0FLS7</accession>
<dbReference type="PANTHER" id="PTHR31941:SF16">
    <property type="entry name" value="PHOSPHATIDYLINOSITOL 4,5-BISPHOSPHATE-BINDING PROTEIN SLM1-RELATED"/>
    <property type="match status" value="1"/>
</dbReference>
<dbReference type="InterPro" id="IPR046868">
    <property type="entry name" value="BAR_4"/>
</dbReference>
<gene>
    <name evidence="5" type="ORF">B9G98_03552</name>
</gene>